<sequence>MDHNYYQNKNQCGDRSLNSYDRVVKRQFQVSDKFEEGFPRLVSHLWKRSPEEFERSISQELADLERRRRAVQRLYADVERQVHERFSKTLCSHYGITPFDPTLNAEEEKRAFSILKNDVVHFQFSAPIPSVIPEEDVISFRNEEGTRKLWVHTEEPKIVQKNSNKEDTPRTRVFGNYRMPNAMGNPAETEIENLKENPGNAEEFQMGKEIKKTIQ</sequence>
<reference evidence="2" key="1">
    <citation type="submission" date="2014-05" db="EMBL/GenBank/DDBJ databases">
        <authorList>
            <person name="Chronopoulou M."/>
        </authorList>
    </citation>
    <scope>NUCLEOTIDE SEQUENCE</scope>
    <source>
        <tissue evidence="2">Whole organism</tissue>
    </source>
</reference>
<evidence type="ECO:0000313" key="2">
    <source>
        <dbReference type="EMBL" id="CDW38323.1"/>
    </source>
</evidence>
<dbReference type="AlphaFoldDB" id="A0A0K2UJB2"/>
<dbReference type="OrthoDB" id="5918597at2759"/>
<keyword evidence="1" id="KW-0175">Coiled coil</keyword>
<name>A0A0K2UJB2_LEPSM</name>
<dbReference type="EMBL" id="HACA01020962">
    <property type="protein sequence ID" value="CDW38323.1"/>
    <property type="molecule type" value="Transcribed_RNA"/>
</dbReference>
<feature type="coiled-coil region" evidence="1">
    <location>
        <begin position="54"/>
        <end position="81"/>
    </location>
</feature>
<proteinExistence type="predicted"/>
<evidence type="ECO:0000256" key="1">
    <source>
        <dbReference type="SAM" id="Coils"/>
    </source>
</evidence>
<accession>A0A0K2UJB2</accession>
<protein>
    <submittedName>
        <fullName evidence="2">Uncharacterized protein</fullName>
    </submittedName>
</protein>
<organism evidence="2">
    <name type="scientific">Lepeophtheirus salmonis</name>
    <name type="common">Salmon louse</name>
    <name type="synonym">Caligus salmonis</name>
    <dbReference type="NCBI Taxonomy" id="72036"/>
    <lineage>
        <taxon>Eukaryota</taxon>
        <taxon>Metazoa</taxon>
        <taxon>Ecdysozoa</taxon>
        <taxon>Arthropoda</taxon>
        <taxon>Crustacea</taxon>
        <taxon>Multicrustacea</taxon>
        <taxon>Hexanauplia</taxon>
        <taxon>Copepoda</taxon>
        <taxon>Siphonostomatoida</taxon>
        <taxon>Caligidae</taxon>
        <taxon>Lepeophtheirus</taxon>
    </lineage>
</organism>